<dbReference type="InterPro" id="IPR033121">
    <property type="entry name" value="PEPTIDASE_A1"/>
</dbReference>
<dbReference type="GO" id="GO:0006508">
    <property type="term" value="P:proteolysis"/>
    <property type="evidence" value="ECO:0007669"/>
    <property type="project" value="UniProtKB-KW"/>
</dbReference>
<evidence type="ECO:0000313" key="5">
    <source>
        <dbReference type="EMBL" id="CAK7349398.1"/>
    </source>
</evidence>
<comment type="similarity">
    <text evidence="1">Belongs to the peptidase A1 family.</text>
</comment>
<keyword evidence="6" id="KW-1185">Reference proteome</keyword>
<organism evidence="5 6">
    <name type="scientific">Dovyalis caffra</name>
    <dbReference type="NCBI Taxonomy" id="77055"/>
    <lineage>
        <taxon>Eukaryota</taxon>
        <taxon>Viridiplantae</taxon>
        <taxon>Streptophyta</taxon>
        <taxon>Embryophyta</taxon>
        <taxon>Tracheophyta</taxon>
        <taxon>Spermatophyta</taxon>
        <taxon>Magnoliopsida</taxon>
        <taxon>eudicotyledons</taxon>
        <taxon>Gunneridae</taxon>
        <taxon>Pentapetalae</taxon>
        <taxon>rosids</taxon>
        <taxon>fabids</taxon>
        <taxon>Malpighiales</taxon>
        <taxon>Salicaceae</taxon>
        <taxon>Flacourtieae</taxon>
        <taxon>Dovyalis</taxon>
    </lineage>
</organism>
<evidence type="ECO:0000259" key="4">
    <source>
        <dbReference type="PROSITE" id="PS51767"/>
    </source>
</evidence>
<dbReference type="PANTHER" id="PTHR47967">
    <property type="entry name" value="OS07G0603500 PROTEIN-RELATED"/>
    <property type="match status" value="1"/>
</dbReference>
<dbReference type="GO" id="GO:0008233">
    <property type="term" value="F:peptidase activity"/>
    <property type="evidence" value="ECO:0007669"/>
    <property type="project" value="UniProtKB-KW"/>
</dbReference>
<dbReference type="GO" id="GO:0005576">
    <property type="term" value="C:extracellular region"/>
    <property type="evidence" value="ECO:0007669"/>
    <property type="project" value="TreeGrafter"/>
</dbReference>
<dbReference type="InterPro" id="IPR051708">
    <property type="entry name" value="Plant_Aspart_Prot_A1"/>
</dbReference>
<dbReference type="EMBL" id="CAWUPB010001173">
    <property type="protein sequence ID" value="CAK7349398.1"/>
    <property type="molecule type" value="Genomic_DNA"/>
</dbReference>
<protein>
    <recommendedName>
        <fullName evidence="4">Peptidase A1 domain-containing protein</fullName>
    </recommendedName>
</protein>
<dbReference type="Pfam" id="PF14543">
    <property type="entry name" value="TAXi_N"/>
    <property type="match status" value="1"/>
</dbReference>
<dbReference type="Pfam" id="PF14541">
    <property type="entry name" value="TAXi_C"/>
    <property type="match status" value="1"/>
</dbReference>
<keyword evidence="3" id="KW-0378">Hydrolase</keyword>
<reference evidence="5 6" key="1">
    <citation type="submission" date="2024-01" db="EMBL/GenBank/DDBJ databases">
        <authorList>
            <person name="Waweru B."/>
        </authorList>
    </citation>
    <scope>NUCLEOTIDE SEQUENCE [LARGE SCALE GENOMIC DNA]</scope>
</reference>
<dbReference type="Gene3D" id="2.40.70.10">
    <property type="entry name" value="Acid Proteases"/>
    <property type="match status" value="3"/>
</dbReference>
<feature type="domain" description="Peptidase A1" evidence="4">
    <location>
        <begin position="87"/>
        <end position="346"/>
    </location>
</feature>
<dbReference type="PANTHER" id="PTHR47967:SF14">
    <property type="entry name" value="EUKARYOTIC ASPARTYL PROTEASE FAMILY PROTEIN"/>
    <property type="match status" value="1"/>
</dbReference>
<dbReference type="PROSITE" id="PS51767">
    <property type="entry name" value="PEPTIDASE_A1"/>
    <property type="match status" value="1"/>
</dbReference>
<comment type="caution">
    <text evidence="5">The sequence shown here is derived from an EMBL/GenBank/DDBJ whole genome shotgun (WGS) entry which is preliminary data.</text>
</comment>
<accession>A0AAV1SGJ6</accession>
<proteinExistence type="inferred from homology"/>
<name>A0AAV1SGJ6_9ROSI</name>
<evidence type="ECO:0000256" key="2">
    <source>
        <dbReference type="ARBA" id="ARBA00022670"/>
    </source>
</evidence>
<gene>
    <name evidence="5" type="ORF">DCAF_LOCUS22112</name>
</gene>
<sequence>MVLLSLTTSIAATRSTKTKPRRFVTKFIHRDSIFSPFYNPNATIVDRARQVQERSIVRLGYLARVSSFANTNDVRARIISADVDTIFLVKLSIGEPPVEQILGMDTGRNLIWVQCQPCTNCFKQYSPIYDRFKSSTYQNLTCDSPFCPKNSCDSFDHCGFSSAYVDPRTSASGIMGMDTFSGFFTSDEGIASIPYMIFGYAYDNKGIDGQVIGILGLSSISVFVSKFRKFSCCIGNIIDPKCFHNVISVGEKVLNIDRQVFEIDPKGKGGVLIDSGSTYSFLVEAASRPLMDEINRVKFCMAVRPSMPGLNGLNLVGAMAQQNYNVAYDLEEDKLTIQRTDCQLLE</sequence>
<keyword evidence="2" id="KW-0645">Protease</keyword>
<dbReference type="AlphaFoldDB" id="A0AAV1SGJ6"/>
<evidence type="ECO:0000256" key="3">
    <source>
        <dbReference type="ARBA" id="ARBA00022801"/>
    </source>
</evidence>
<dbReference type="SUPFAM" id="SSF50630">
    <property type="entry name" value="Acid proteases"/>
    <property type="match status" value="1"/>
</dbReference>
<evidence type="ECO:0000256" key="1">
    <source>
        <dbReference type="ARBA" id="ARBA00007447"/>
    </source>
</evidence>
<dbReference type="InterPro" id="IPR032861">
    <property type="entry name" value="TAXi_N"/>
</dbReference>
<dbReference type="InterPro" id="IPR021109">
    <property type="entry name" value="Peptidase_aspartic_dom_sf"/>
</dbReference>
<dbReference type="InterPro" id="IPR032799">
    <property type="entry name" value="TAXi_C"/>
</dbReference>
<dbReference type="Proteomes" id="UP001314170">
    <property type="component" value="Unassembled WGS sequence"/>
</dbReference>
<evidence type="ECO:0000313" key="6">
    <source>
        <dbReference type="Proteomes" id="UP001314170"/>
    </source>
</evidence>